<dbReference type="GO" id="GO:0005524">
    <property type="term" value="F:ATP binding"/>
    <property type="evidence" value="ECO:0007669"/>
    <property type="project" value="UniProtKB-UniRule"/>
</dbReference>
<evidence type="ECO:0000256" key="9">
    <source>
        <dbReference type="RuleBase" id="RU003656"/>
    </source>
</evidence>
<dbReference type="GO" id="GO:0046933">
    <property type="term" value="F:proton-transporting ATP synthase activity, rotational mechanism"/>
    <property type="evidence" value="ECO:0007669"/>
    <property type="project" value="UniProtKB-UniRule"/>
</dbReference>
<dbReference type="HAMAP" id="MF_00530">
    <property type="entry name" value="ATP_synth_epsil_bac"/>
    <property type="match status" value="1"/>
</dbReference>
<sequence length="135" mass="14948">MEFKVVTPHGVIYEDDIEQVSVPTVAGDIVILQNHAPIVSVLRPGELVATKKDAVVSMAVAGGILEVRETGEVYIMADAAERAEHIDLDRAEAARQRAEELMKQKDHMQNVDFARLQAKIEKELARITVGKKYRG</sequence>
<dbReference type="AlphaFoldDB" id="A0A2M6W222"/>
<dbReference type="PANTHER" id="PTHR13822">
    <property type="entry name" value="ATP SYNTHASE DELTA/EPSILON CHAIN"/>
    <property type="match status" value="1"/>
</dbReference>
<dbReference type="SUPFAM" id="SSF51344">
    <property type="entry name" value="Epsilon subunit of F1F0-ATP synthase N-terminal domain"/>
    <property type="match status" value="1"/>
</dbReference>
<comment type="function">
    <text evidence="8">Produces ATP from ADP in the presence of a proton gradient across the membrane.</text>
</comment>
<evidence type="ECO:0000256" key="7">
    <source>
        <dbReference type="ARBA" id="ARBA00023310"/>
    </source>
</evidence>
<keyword evidence="5 8" id="KW-0472">Membrane</keyword>
<comment type="subunit">
    <text evidence="8 9">F-type ATPases have 2 components, CF(1) - the catalytic core - and CF(0) - the membrane proton channel. CF(1) has five subunits: alpha(3), beta(3), gamma(1), delta(1), epsilon(1). CF(0) has three main subunits: a, b and c.</text>
</comment>
<dbReference type="NCBIfam" id="TIGR01216">
    <property type="entry name" value="ATP_synt_epsi"/>
    <property type="match status" value="1"/>
</dbReference>
<gene>
    <name evidence="8 12" type="primary">atpC</name>
    <name evidence="12" type="ORF">COU33_00980</name>
</gene>
<dbReference type="Pfam" id="PF02823">
    <property type="entry name" value="ATP-synt_DE_N"/>
    <property type="match status" value="1"/>
</dbReference>
<dbReference type="CDD" id="cd12152">
    <property type="entry name" value="F1-ATPase_delta"/>
    <property type="match status" value="1"/>
</dbReference>
<organism evidence="12 13">
    <name type="scientific">Candidatus Magasanikbacteria bacterium CG10_big_fil_rev_8_21_14_0_10_43_6</name>
    <dbReference type="NCBI Taxonomy" id="1974650"/>
    <lineage>
        <taxon>Bacteria</taxon>
        <taxon>Candidatus Magasanikiibacteriota</taxon>
    </lineage>
</organism>
<keyword evidence="6 8" id="KW-0139">CF(1)</keyword>
<proteinExistence type="inferred from homology"/>
<dbReference type="GO" id="GO:0045259">
    <property type="term" value="C:proton-transporting ATP synthase complex"/>
    <property type="evidence" value="ECO:0007669"/>
    <property type="project" value="UniProtKB-KW"/>
</dbReference>
<dbReference type="InterPro" id="IPR036794">
    <property type="entry name" value="ATP_F1_dsu/esu_C_sf"/>
</dbReference>
<dbReference type="PANTHER" id="PTHR13822:SF10">
    <property type="entry name" value="ATP SYNTHASE EPSILON CHAIN, CHLOROPLASTIC"/>
    <property type="match status" value="1"/>
</dbReference>
<reference evidence="13" key="1">
    <citation type="submission" date="2017-09" db="EMBL/GenBank/DDBJ databases">
        <title>Depth-based differentiation of microbial function through sediment-hosted aquifers and enrichment of novel symbionts in the deep terrestrial subsurface.</title>
        <authorList>
            <person name="Probst A.J."/>
            <person name="Ladd B."/>
            <person name="Jarett J.K."/>
            <person name="Geller-Mcgrath D.E."/>
            <person name="Sieber C.M.K."/>
            <person name="Emerson J.B."/>
            <person name="Anantharaman K."/>
            <person name="Thomas B.C."/>
            <person name="Malmstrom R."/>
            <person name="Stieglmeier M."/>
            <person name="Klingl A."/>
            <person name="Woyke T."/>
            <person name="Ryan C.M."/>
            <person name="Banfield J.F."/>
        </authorList>
    </citation>
    <scope>NUCLEOTIDE SEQUENCE [LARGE SCALE GENOMIC DNA]</scope>
</reference>
<dbReference type="Gene3D" id="1.20.5.440">
    <property type="entry name" value="ATP synthase delta/epsilon subunit, C-terminal domain"/>
    <property type="match status" value="1"/>
</dbReference>
<dbReference type="GO" id="GO:0005886">
    <property type="term" value="C:plasma membrane"/>
    <property type="evidence" value="ECO:0007669"/>
    <property type="project" value="UniProtKB-SubCell"/>
</dbReference>
<dbReference type="SUPFAM" id="SSF46604">
    <property type="entry name" value="Epsilon subunit of F1F0-ATP synthase C-terminal domain"/>
    <property type="match status" value="1"/>
</dbReference>
<evidence type="ECO:0000259" key="11">
    <source>
        <dbReference type="Pfam" id="PF02823"/>
    </source>
</evidence>
<evidence type="ECO:0000256" key="3">
    <source>
        <dbReference type="ARBA" id="ARBA00022448"/>
    </source>
</evidence>
<keyword evidence="7 8" id="KW-0066">ATP synthesis</keyword>
<feature type="domain" description="ATP synthase epsilon subunit C-terminal" evidence="10">
    <location>
        <begin position="84"/>
        <end position="129"/>
    </location>
</feature>
<evidence type="ECO:0000256" key="6">
    <source>
        <dbReference type="ARBA" id="ARBA00023196"/>
    </source>
</evidence>
<dbReference type="Pfam" id="PF00401">
    <property type="entry name" value="ATP-synt_DE"/>
    <property type="match status" value="1"/>
</dbReference>
<dbReference type="Gene3D" id="2.60.15.10">
    <property type="entry name" value="F0F1 ATP synthase delta/epsilon subunit, N-terminal"/>
    <property type="match status" value="1"/>
</dbReference>
<accession>A0A2M6W222</accession>
<evidence type="ECO:0000313" key="13">
    <source>
        <dbReference type="Proteomes" id="UP000229362"/>
    </source>
</evidence>
<evidence type="ECO:0000256" key="1">
    <source>
        <dbReference type="ARBA" id="ARBA00004202"/>
    </source>
</evidence>
<dbReference type="InterPro" id="IPR001469">
    <property type="entry name" value="ATP_synth_F1_dsu/esu"/>
</dbReference>
<dbReference type="EMBL" id="PFBZ01000039">
    <property type="protein sequence ID" value="PIT86832.1"/>
    <property type="molecule type" value="Genomic_DNA"/>
</dbReference>
<protein>
    <recommendedName>
        <fullName evidence="8">ATP synthase epsilon chain</fullName>
    </recommendedName>
    <alternativeName>
        <fullName evidence="8">ATP synthase F1 sector epsilon subunit</fullName>
    </alternativeName>
    <alternativeName>
        <fullName evidence="8">F-ATPase epsilon subunit</fullName>
    </alternativeName>
</protein>
<keyword evidence="3 8" id="KW-0813">Transport</keyword>
<evidence type="ECO:0000313" key="12">
    <source>
        <dbReference type="EMBL" id="PIT86832.1"/>
    </source>
</evidence>
<dbReference type="InterPro" id="IPR020546">
    <property type="entry name" value="ATP_synth_F1_dsu/esu_N"/>
</dbReference>
<evidence type="ECO:0000256" key="4">
    <source>
        <dbReference type="ARBA" id="ARBA00023065"/>
    </source>
</evidence>
<comment type="caution">
    <text evidence="12">The sequence shown here is derived from an EMBL/GenBank/DDBJ whole genome shotgun (WGS) entry which is preliminary data.</text>
</comment>
<keyword evidence="8" id="KW-1003">Cell membrane</keyword>
<dbReference type="InterPro" id="IPR036771">
    <property type="entry name" value="ATPsynth_dsu/esu_N"/>
</dbReference>
<evidence type="ECO:0000256" key="2">
    <source>
        <dbReference type="ARBA" id="ARBA00005712"/>
    </source>
</evidence>
<keyword evidence="8" id="KW-0375">Hydrogen ion transport</keyword>
<comment type="subcellular location">
    <subcellularLocation>
        <location evidence="1 8">Cell membrane</location>
        <topology evidence="1 8">Peripheral membrane protein</topology>
    </subcellularLocation>
</comment>
<name>A0A2M6W222_9BACT</name>
<evidence type="ECO:0000256" key="5">
    <source>
        <dbReference type="ARBA" id="ARBA00023136"/>
    </source>
</evidence>
<dbReference type="Proteomes" id="UP000229362">
    <property type="component" value="Unassembled WGS sequence"/>
</dbReference>
<evidence type="ECO:0000259" key="10">
    <source>
        <dbReference type="Pfam" id="PF00401"/>
    </source>
</evidence>
<feature type="domain" description="ATP synthase F1 complex delta/epsilon subunit N-terminal" evidence="11">
    <location>
        <begin position="1"/>
        <end position="80"/>
    </location>
</feature>
<keyword evidence="4 8" id="KW-0406">Ion transport</keyword>
<evidence type="ECO:0000256" key="8">
    <source>
        <dbReference type="HAMAP-Rule" id="MF_00530"/>
    </source>
</evidence>
<comment type="similarity">
    <text evidence="2 8 9">Belongs to the ATPase epsilon chain family.</text>
</comment>
<dbReference type="InterPro" id="IPR020547">
    <property type="entry name" value="ATP_synth_F1_esu_C"/>
</dbReference>